<dbReference type="InParanoid" id="A0A6P6YKN4"/>
<dbReference type="EC" id="3.6.1.12" evidence="1"/>
<keyword evidence="1" id="KW-0460">Magnesium</keyword>
<proteinExistence type="predicted"/>
<gene>
    <name evidence="3" type="primary">LOC113799359</name>
</gene>
<comment type="subunit">
    <text evidence="1">Homotetramer.</text>
</comment>
<dbReference type="RefSeq" id="XP_027205777.1">
    <property type="nucleotide sequence ID" value="XM_027349976.1"/>
</dbReference>
<evidence type="ECO:0000256" key="1">
    <source>
        <dbReference type="PIRNR" id="PIRNR029826"/>
    </source>
</evidence>
<comment type="function">
    <text evidence="1">Hydrolyzes deoxynucleoside triphosphates (dNTPs) to the corresponding nucleoside monophosphates. Has a strong preference for dCTP and its analogs including 5-iodo-dCTP and 5-methyl-dCTP for which it may even have a higher efficiency. May protect DNA or RNA against the incorporation of these genotoxic nucleotide analogs through their catabolism.</text>
</comment>
<dbReference type="PANTHER" id="PTHR14552">
    <property type="match status" value="1"/>
</dbReference>
<comment type="catalytic activity">
    <reaction evidence="1">
        <text>dCTP + H2O = dCMP + diphosphate + H(+)</text>
        <dbReference type="Rhea" id="RHEA:22636"/>
        <dbReference type="ChEBI" id="CHEBI:15377"/>
        <dbReference type="ChEBI" id="CHEBI:15378"/>
        <dbReference type="ChEBI" id="CHEBI:33019"/>
        <dbReference type="ChEBI" id="CHEBI:57566"/>
        <dbReference type="ChEBI" id="CHEBI:61481"/>
        <dbReference type="EC" id="3.6.1.12"/>
    </reaction>
</comment>
<dbReference type="GO" id="GO:0042262">
    <property type="term" value="P:DNA protection"/>
    <property type="evidence" value="ECO:0007669"/>
    <property type="project" value="UniProtKB-UniRule"/>
</dbReference>
<dbReference type="KEGG" id="dpte:113799359"/>
<dbReference type="OrthoDB" id="411123at2759"/>
<comment type="cofactor">
    <cofactor evidence="1">
        <name>Mg(2+)</name>
        <dbReference type="ChEBI" id="CHEBI:18420"/>
    </cofactor>
</comment>
<protein>
    <recommendedName>
        <fullName evidence="1">dCTP pyrophosphatase 1</fullName>
        <ecNumber evidence="1">3.6.1.12</ecNumber>
    </recommendedName>
</protein>
<sequence length="126" mass="14787">MMMMMMMDKSIVSNCNKKFHFSSLTLEKIRQILNDFVVERNWEQFHQPRNILIALIGELGEIAETFQWNSDNDCNDDGLPKWTEQQRIALADELADVLLYLIRFCDCCRLDISKTIISNNNNKPKN</sequence>
<keyword evidence="1" id="KW-0378">Hydrolase</keyword>
<dbReference type="GO" id="GO:0005829">
    <property type="term" value="C:cytosol"/>
    <property type="evidence" value="ECO:0007669"/>
    <property type="project" value="UniProtKB-SubCell"/>
</dbReference>
<dbReference type="GO" id="GO:0047840">
    <property type="term" value="F:dCTP diphosphatase activity"/>
    <property type="evidence" value="ECO:0007669"/>
    <property type="project" value="UniProtKB-UniRule"/>
</dbReference>
<dbReference type="SUPFAM" id="SSF101386">
    <property type="entry name" value="all-alpha NTP pyrophosphatases"/>
    <property type="match status" value="1"/>
</dbReference>
<name>A0A6P6YKN4_DERPT</name>
<dbReference type="PANTHER" id="PTHR14552:SF21">
    <property type="entry name" value="DCTP PYROPHOSPHATASE 1"/>
    <property type="match status" value="1"/>
</dbReference>
<dbReference type="Gene3D" id="1.10.287.1080">
    <property type="entry name" value="MazG-like"/>
    <property type="match status" value="1"/>
</dbReference>
<dbReference type="AlphaFoldDB" id="A0A6P6YKN4"/>
<keyword evidence="1" id="KW-0479">Metal-binding</keyword>
<dbReference type="GO" id="GO:0000287">
    <property type="term" value="F:magnesium ion binding"/>
    <property type="evidence" value="ECO:0007669"/>
    <property type="project" value="UniProtKB-UniRule"/>
</dbReference>
<dbReference type="OMA" id="FRDERNW"/>
<keyword evidence="2" id="KW-1185">Reference proteome</keyword>
<dbReference type="InterPro" id="IPR025984">
    <property type="entry name" value="DCTPP"/>
</dbReference>
<keyword evidence="1" id="KW-0963">Cytoplasm</keyword>
<dbReference type="Proteomes" id="UP000515146">
    <property type="component" value="Unplaced"/>
</dbReference>
<dbReference type="CDD" id="cd11537">
    <property type="entry name" value="NTP-PPase_RS21-C6_like"/>
    <property type="match status" value="1"/>
</dbReference>
<accession>A0A6P6YKN4</accession>
<evidence type="ECO:0000313" key="3">
    <source>
        <dbReference type="RefSeq" id="XP_027205777.1"/>
    </source>
</evidence>
<reference evidence="3" key="1">
    <citation type="submission" date="2025-08" db="UniProtKB">
        <authorList>
            <consortium name="RefSeq"/>
        </authorList>
    </citation>
    <scope>IDENTIFICATION</scope>
    <source>
        <strain evidence="3">Airmid</strain>
    </source>
</reference>
<comment type="subcellular location">
    <subcellularLocation>
        <location evidence="1">Cytoplasm</location>
        <location evidence="1">Cytosol</location>
    </subcellularLocation>
</comment>
<evidence type="ECO:0000313" key="2">
    <source>
        <dbReference type="Proteomes" id="UP000515146"/>
    </source>
</evidence>
<organism evidence="2 3">
    <name type="scientific">Dermatophagoides pteronyssinus</name>
    <name type="common">European house dust mite</name>
    <dbReference type="NCBI Taxonomy" id="6956"/>
    <lineage>
        <taxon>Eukaryota</taxon>
        <taxon>Metazoa</taxon>
        <taxon>Ecdysozoa</taxon>
        <taxon>Arthropoda</taxon>
        <taxon>Chelicerata</taxon>
        <taxon>Arachnida</taxon>
        <taxon>Acari</taxon>
        <taxon>Acariformes</taxon>
        <taxon>Sarcoptiformes</taxon>
        <taxon>Astigmata</taxon>
        <taxon>Psoroptidia</taxon>
        <taxon>Analgoidea</taxon>
        <taxon>Pyroglyphidae</taxon>
        <taxon>Dermatophagoidinae</taxon>
        <taxon>Dermatophagoides</taxon>
    </lineage>
</organism>
<dbReference type="GO" id="GO:0006253">
    <property type="term" value="P:dCTP catabolic process"/>
    <property type="evidence" value="ECO:0007669"/>
    <property type="project" value="UniProtKB-UniRule"/>
</dbReference>